<dbReference type="Pfam" id="PF02518">
    <property type="entry name" value="HATPase_c"/>
    <property type="match status" value="1"/>
</dbReference>
<keyword evidence="8" id="KW-1133">Transmembrane helix</keyword>
<dbReference type="AlphaFoldDB" id="A0A1H3YJJ7"/>
<dbReference type="InterPro" id="IPR004358">
    <property type="entry name" value="Sig_transdc_His_kin-like_C"/>
</dbReference>
<dbReference type="GO" id="GO:0005886">
    <property type="term" value="C:plasma membrane"/>
    <property type="evidence" value="ECO:0007669"/>
    <property type="project" value="TreeGrafter"/>
</dbReference>
<feature type="domain" description="HAMP" evidence="10">
    <location>
        <begin position="208"/>
        <end position="260"/>
    </location>
</feature>
<dbReference type="PRINTS" id="PR00344">
    <property type="entry name" value="BCTRLSENSOR"/>
</dbReference>
<reference evidence="11 12" key="1">
    <citation type="submission" date="2016-10" db="EMBL/GenBank/DDBJ databases">
        <authorList>
            <person name="de Groot N.N."/>
        </authorList>
    </citation>
    <scope>NUCLEOTIDE SEQUENCE [LARGE SCALE GENOMIC DNA]</scope>
    <source>
        <strain evidence="11 12">DSM 7343</strain>
    </source>
</reference>
<keyword evidence="5" id="KW-0808">Transferase</keyword>
<dbReference type="InterPro" id="IPR003661">
    <property type="entry name" value="HisK_dim/P_dom"/>
</dbReference>
<protein>
    <recommendedName>
        <fullName evidence="3">histidine kinase</fullName>
        <ecNumber evidence="3">2.7.13.3</ecNumber>
    </recommendedName>
</protein>
<dbReference type="CDD" id="cd00082">
    <property type="entry name" value="HisKA"/>
    <property type="match status" value="1"/>
</dbReference>
<organism evidence="11 12">
    <name type="scientific">Desulfuromusa kysingii</name>
    <dbReference type="NCBI Taxonomy" id="37625"/>
    <lineage>
        <taxon>Bacteria</taxon>
        <taxon>Pseudomonadati</taxon>
        <taxon>Thermodesulfobacteriota</taxon>
        <taxon>Desulfuromonadia</taxon>
        <taxon>Desulfuromonadales</taxon>
        <taxon>Geopsychrobacteraceae</taxon>
        <taxon>Desulfuromusa</taxon>
    </lineage>
</organism>
<dbReference type="CDD" id="cd16922">
    <property type="entry name" value="HATPase_EvgS-ArcB-TorS-like"/>
    <property type="match status" value="1"/>
</dbReference>
<dbReference type="InterPro" id="IPR005467">
    <property type="entry name" value="His_kinase_dom"/>
</dbReference>
<evidence type="ECO:0000256" key="4">
    <source>
        <dbReference type="ARBA" id="ARBA00022553"/>
    </source>
</evidence>
<dbReference type="SMART" id="SM00388">
    <property type="entry name" value="HisKA"/>
    <property type="match status" value="1"/>
</dbReference>
<keyword evidence="7" id="KW-0902">Two-component regulatory system</keyword>
<dbReference type="Gene3D" id="1.10.287.130">
    <property type="match status" value="1"/>
</dbReference>
<sequence length="541" mass="60287">MKFIDRFRNIFSSFRGQLLGIVTLGILGLALTAAITTAWVASAKASRQMVAQGLQLADTLAEQSILALLYASPENAQDPLGTILSFPDTIYAAIYQMDFNLLASLGTEPQDDTVFKQQPSIDEPYVFHETSQAWHIIAPANTAGNDRNKEEDKDVFTNAPSPELLGYVYLVIDKATLRALQYNIFLNNILIALAFALVIIILTNLGIKRLIKPLYQLIEVMDQNNSEGSIIRAELEGPREIINLARGFNTMMVNLEDRDRKLRQYGKHLEAEVQIQTHELIEARDAALSANRHKSEFLANISHELRTPLQGIIGYADLVLEELEYIGADEQAEQVGFILNSSSRLLNLINDILHLSKIESGRMDLKLETIDLDAVIKEAVQTTAPMMSYHNNKFTYVAHNKTTQLVIDKEKFIQVILNLLSNAAKFTTDGNITLSSWLTNEQLSIEVKDSGIGLDANQLQIIFEKFRQGDGSITRRYEGTGLGLAISKSFCELMGGTISVKSVRGEGSTFSIIIPIPIVQDQGWEPTVNGKTETRRFFSLY</sequence>
<evidence type="ECO:0000256" key="7">
    <source>
        <dbReference type="ARBA" id="ARBA00023012"/>
    </source>
</evidence>
<dbReference type="Gene3D" id="3.30.565.10">
    <property type="entry name" value="Histidine kinase-like ATPase, C-terminal domain"/>
    <property type="match status" value="1"/>
</dbReference>
<dbReference type="GO" id="GO:0009927">
    <property type="term" value="F:histidine phosphotransfer kinase activity"/>
    <property type="evidence" value="ECO:0007669"/>
    <property type="project" value="TreeGrafter"/>
</dbReference>
<keyword evidence="4" id="KW-0597">Phosphoprotein</keyword>
<dbReference type="Gene3D" id="6.10.340.10">
    <property type="match status" value="1"/>
</dbReference>
<feature type="domain" description="Histidine kinase" evidence="9">
    <location>
        <begin position="300"/>
        <end position="518"/>
    </location>
</feature>
<evidence type="ECO:0000259" key="9">
    <source>
        <dbReference type="PROSITE" id="PS50109"/>
    </source>
</evidence>
<evidence type="ECO:0000256" key="8">
    <source>
        <dbReference type="SAM" id="Phobius"/>
    </source>
</evidence>
<dbReference type="RefSeq" id="WP_092345859.1">
    <property type="nucleotide sequence ID" value="NZ_FNQN01000003.1"/>
</dbReference>
<dbReference type="SUPFAM" id="SSF55874">
    <property type="entry name" value="ATPase domain of HSP90 chaperone/DNA topoisomerase II/histidine kinase"/>
    <property type="match status" value="1"/>
</dbReference>
<evidence type="ECO:0000313" key="11">
    <source>
        <dbReference type="EMBL" id="SEA11720.1"/>
    </source>
</evidence>
<dbReference type="FunFam" id="3.30.565.10:FF:000010">
    <property type="entry name" value="Sensor histidine kinase RcsC"/>
    <property type="match status" value="1"/>
</dbReference>
<feature type="transmembrane region" description="Helical" evidence="8">
    <location>
        <begin position="184"/>
        <end position="207"/>
    </location>
</feature>
<dbReference type="SUPFAM" id="SSF47384">
    <property type="entry name" value="Homodimeric domain of signal transducing histidine kinase"/>
    <property type="match status" value="1"/>
</dbReference>
<evidence type="ECO:0000256" key="2">
    <source>
        <dbReference type="ARBA" id="ARBA00004370"/>
    </source>
</evidence>
<name>A0A1H3YJJ7_9BACT</name>
<dbReference type="GO" id="GO:0000155">
    <property type="term" value="F:phosphorelay sensor kinase activity"/>
    <property type="evidence" value="ECO:0007669"/>
    <property type="project" value="InterPro"/>
</dbReference>
<evidence type="ECO:0000256" key="1">
    <source>
        <dbReference type="ARBA" id="ARBA00000085"/>
    </source>
</evidence>
<dbReference type="PANTHER" id="PTHR43047">
    <property type="entry name" value="TWO-COMPONENT HISTIDINE PROTEIN KINASE"/>
    <property type="match status" value="1"/>
</dbReference>
<dbReference type="InterPro" id="IPR036890">
    <property type="entry name" value="HATPase_C_sf"/>
</dbReference>
<dbReference type="InterPro" id="IPR003594">
    <property type="entry name" value="HATPase_dom"/>
</dbReference>
<dbReference type="Pfam" id="PF00512">
    <property type="entry name" value="HisKA"/>
    <property type="match status" value="1"/>
</dbReference>
<dbReference type="EMBL" id="FNQN01000003">
    <property type="protein sequence ID" value="SEA11720.1"/>
    <property type="molecule type" value="Genomic_DNA"/>
</dbReference>
<keyword evidence="12" id="KW-1185">Reference proteome</keyword>
<evidence type="ECO:0000256" key="5">
    <source>
        <dbReference type="ARBA" id="ARBA00022679"/>
    </source>
</evidence>
<accession>A0A1H3YJJ7</accession>
<keyword evidence="6 11" id="KW-0418">Kinase</keyword>
<comment type="subcellular location">
    <subcellularLocation>
        <location evidence="2">Membrane</location>
    </subcellularLocation>
</comment>
<dbReference type="FunFam" id="1.10.287.130:FF:000001">
    <property type="entry name" value="Two-component sensor histidine kinase"/>
    <property type="match status" value="1"/>
</dbReference>
<keyword evidence="8" id="KW-0472">Membrane</keyword>
<dbReference type="Proteomes" id="UP000199409">
    <property type="component" value="Unassembled WGS sequence"/>
</dbReference>
<dbReference type="STRING" id="37625.SAMN05660420_01268"/>
<dbReference type="PROSITE" id="PS50109">
    <property type="entry name" value="HIS_KIN"/>
    <property type="match status" value="1"/>
</dbReference>
<dbReference type="InterPro" id="IPR036097">
    <property type="entry name" value="HisK_dim/P_sf"/>
</dbReference>
<dbReference type="SMART" id="SM00387">
    <property type="entry name" value="HATPase_c"/>
    <property type="match status" value="1"/>
</dbReference>
<dbReference type="OrthoDB" id="9758705at2"/>
<evidence type="ECO:0000313" key="12">
    <source>
        <dbReference type="Proteomes" id="UP000199409"/>
    </source>
</evidence>
<evidence type="ECO:0000256" key="6">
    <source>
        <dbReference type="ARBA" id="ARBA00022777"/>
    </source>
</evidence>
<evidence type="ECO:0000256" key="3">
    <source>
        <dbReference type="ARBA" id="ARBA00012438"/>
    </source>
</evidence>
<dbReference type="PROSITE" id="PS50885">
    <property type="entry name" value="HAMP"/>
    <property type="match status" value="1"/>
</dbReference>
<keyword evidence="8" id="KW-0812">Transmembrane</keyword>
<evidence type="ECO:0000259" key="10">
    <source>
        <dbReference type="PROSITE" id="PS50885"/>
    </source>
</evidence>
<dbReference type="InterPro" id="IPR003660">
    <property type="entry name" value="HAMP_dom"/>
</dbReference>
<gene>
    <name evidence="11" type="ORF">SAMN05660420_01268</name>
</gene>
<comment type="catalytic activity">
    <reaction evidence="1">
        <text>ATP + protein L-histidine = ADP + protein N-phospho-L-histidine.</text>
        <dbReference type="EC" id="2.7.13.3"/>
    </reaction>
</comment>
<dbReference type="EC" id="2.7.13.3" evidence="3"/>
<dbReference type="PANTHER" id="PTHR43047:SF72">
    <property type="entry name" value="OSMOSENSING HISTIDINE PROTEIN KINASE SLN1"/>
    <property type="match status" value="1"/>
</dbReference>
<proteinExistence type="predicted"/>